<comment type="caution">
    <text evidence="3">The sequence shown here is derived from an EMBL/GenBank/DDBJ whole genome shotgun (WGS) entry which is preliminary data.</text>
</comment>
<dbReference type="EMBL" id="NHYE01000706">
    <property type="protein sequence ID" value="PPR03752.1"/>
    <property type="molecule type" value="Genomic_DNA"/>
</dbReference>
<dbReference type="InParanoid" id="A0A409YL52"/>
<evidence type="ECO:0000256" key="2">
    <source>
        <dbReference type="SAM" id="Phobius"/>
    </source>
</evidence>
<dbReference type="PANTHER" id="PTHR28062">
    <property type="entry name" value="K+-H+ EXCHANGE-LIKE PROTEIN"/>
    <property type="match status" value="1"/>
</dbReference>
<dbReference type="GO" id="GO:0006813">
    <property type="term" value="P:potassium ion transport"/>
    <property type="evidence" value="ECO:0007669"/>
    <property type="project" value="TreeGrafter"/>
</dbReference>
<feature type="transmembrane region" description="Helical" evidence="2">
    <location>
        <begin position="173"/>
        <end position="192"/>
    </location>
</feature>
<keyword evidence="2" id="KW-0812">Transmembrane</keyword>
<dbReference type="GO" id="GO:1902600">
    <property type="term" value="P:proton transmembrane transport"/>
    <property type="evidence" value="ECO:0007669"/>
    <property type="project" value="TreeGrafter"/>
</dbReference>
<keyword evidence="2" id="KW-0472">Membrane</keyword>
<dbReference type="Pfam" id="PF10173">
    <property type="entry name" value="Mit_KHE1"/>
    <property type="match status" value="1"/>
</dbReference>
<accession>A0A409YL52</accession>
<keyword evidence="4" id="KW-1185">Reference proteome</keyword>
<proteinExistence type="predicted"/>
<organism evidence="3 4">
    <name type="scientific">Gymnopilus dilepis</name>
    <dbReference type="NCBI Taxonomy" id="231916"/>
    <lineage>
        <taxon>Eukaryota</taxon>
        <taxon>Fungi</taxon>
        <taxon>Dikarya</taxon>
        <taxon>Basidiomycota</taxon>
        <taxon>Agaricomycotina</taxon>
        <taxon>Agaricomycetes</taxon>
        <taxon>Agaricomycetidae</taxon>
        <taxon>Agaricales</taxon>
        <taxon>Agaricineae</taxon>
        <taxon>Hymenogastraceae</taxon>
        <taxon>Gymnopilus</taxon>
    </lineage>
</organism>
<feature type="region of interest" description="Disordered" evidence="1">
    <location>
        <begin position="248"/>
        <end position="268"/>
    </location>
</feature>
<dbReference type="OrthoDB" id="5562676at2759"/>
<dbReference type="GO" id="GO:0005743">
    <property type="term" value="C:mitochondrial inner membrane"/>
    <property type="evidence" value="ECO:0007669"/>
    <property type="project" value="TreeGrafter"/>
</dbReference>
<gene>
    <name evidence="3" type="ORF">CVT26_005792</name>
</gene>
<sequence>MVSALRTMRIIAIPLTRPTGRIQRLTNGHLTRYTYYQVQLPPKKLPPPLETEKGSEDAPPRQEKKGWLPEEGVVNWATQKAADIWAGFGKAKGGWKLKTYQVGEKLIDRIEFEELELKNFDTSLAPSLKQLKANPPPAKFPLLYPPSVLSHSATLSDLRSFLELRIPRHRKGFIMWLLISPFTAPFMLIPIIPNLPFFFCVWRSWSHYRAYKSSKYLQTLLEDDLIEPQASELLDQVYSTYRTPLLAPDAPVSTESEANPSEEPKLDFSSQAPKNLLLLTREAIPTLLSALDLQNDAKTSNDLHRAIDQTTSRLSIKS</sequence>
<reference evidence="3 4" key="1">
    <citation type="journal article" date="2018" name="Evol. Lett.">
        <title>Horizontal gene cluster transfer increased hallucinogenic mushroom diversity.</title>
        <authorList>
            <person name="Reynolds H.T."/>
            <person name="Vijayakumar V."/>
            <person name="Gluck-Thaler E."/>
            <person name="Korotkin H.B."/>
            <person name="Matheny P.B."/>
            <person name="Slot J.C."/>
        </authorList>
    </citation>
    <scope>NUCLEOTIDE SEQUENCE [LARGE SCALE GENOMIC DNA]</scope>
    <source>
        <strain evidence="3 4">SRW20</strain>
    </source>
</reference>
<dbReference type="InterPro" id="IPR018786">
    <property type="entry name" value="Mit_KHE1"/>
</dbReference>
<evidence type="ECO:0000256" key="1">
    <source>
        <dbReference type="SAM" id="MobiDB-lite"/>
    </source>
</evidence>
<protein>
    <submittedName>
        <fullName evidence="3">Uncharacterized protein</fullName>
    </submittedName>
</protein>
<feature type="region of interest" description="Disordered" evidence="1">
    <location>
        <begin position="41"/>
        <end position="66"/>
    </location>
</feature>
<evidence type="ECO:0000313" key="3">
    <source>
        <dbReference type="EMBL" id="PPR03752.1"/>
    </source>
</evidence>
<evidence type="ECO:0000313" key="4">
    <source>
        <dbReference type="Proteomes" id="UP000284706"/>
    </source>
</evidence>
<dbReference type="Proteomes" id="UP000284706">
    <property type="component" value="Unassembled WGS sequence"/>
</dbReference>
<feature type="compositionally biased region" description="Basic and acidic residues" evidence="1">
    <location>
        <begin position="50"/>
        <end position="66"/>
    </location>
</feature>
<dbReference type="FunCoup" id="A0A409YL52">
    <property type="interactions" value="13"/>
</dbReference>
<keyword evidence="2" id="KW-1133">Transmembrane helix</keyword>
<dbReference type="AlphaFoldDB" id="A0A409YL52"/>
<dbReference type="PANTHER" id="PTHR28062:SF1">
    <property type="entry name" value="TRANSMEMBRANE PROTEIN"/>
    <property type="match status" value="1"/>
</dbReference>
<name>A0A409YL52_9AGAR</name>